<evidence type="ECO:0000313" key="2">
    <source>
        <dbReference type="EMBL" id="SHM78732.1"/>
    </source>
</evidence>
<gene>
    <name evidence="2" type="ORF">SAMN04488057_103325</name>
</gene>
<protein>
    <submittedName>
        <fullName evidence="2">Uncharacterized protein</fullName>
    </submittedName>
</protein>
<dbReference type="RefSeq" id="WP_073093753.1">
    <property type="nucleotide sequence ID" value="NZ_FRCY01000003.1"/>
</dbReference>
<name>A0A1M7LKS3_9BACT</name>
<proteinExistence type="predicted"/>
<feature type="signal peptide" evidence="1">
    <location>
        <begin position="1"/>
        <end position="17"/>
    </location>
</feature>
<keyword evidence="1" id="KW-0732">Signal</keyword>
<keyword evidence="3" id="KW-1185">Reference proteome</keyword>
<evidence type="ECO:0000256" key="1">
    <source>
        <dbReference type="SAM" id="SignalP"/>
    </source>
</evidence>
<evidence type="ECO:0000313" key="3">
    <source>
        <dbReference type="Proteomes" id="UP000184513"/>
    </source>
</evidence>
<dbReference type="STRING" id="388280.SAMN04488057_103325"/>
<organism evidence="2 3">
    <name type="scientific">Cyclobacterium lianum</name>
    <dbReference type="NCBI Taxonomy" id="388280"/>
    <lineage>
        <taxon>Bacteria</taxon>
        <taxon>Pseudomonadati</taxon>
        <taxon>Bacteroidota</taxon>
        <taxon>Cytophagia</taxon>
        <taxon>Cytophagales</taxon>
        <taxon>Cyclobacteriaceae</taxon>
        <taxon>Cyclobacterium</taxon>
    </lineage>
</organism>
<feature type="chain" id="PRO_5012161341" evidence="1">
    <location>
        <begin position="18"/>
        <end position="383"/>
    </location>
</feature>
<dbReference type="EMBL" id="FRCY01000003">
    <property type="protein sequence ID" value="SHM78732.1"/>
    <property type="molecule type" value="Genomic_DNA"/>
</dbReference>
<sequence length="383" mass="43302">MRKILLFVALINLPAIAQEQSVLYSPEENKINRGRPLPSEEPFYIQGNLPEGIKRVELSIYKSKKNENLADGYSWKAAYQSEPKNYELFVAYPLRSNENYTLKFYYYILASDEEMLGLQEALQSNLASYVNANFIATKRGISALTNPKAMLTHLDQIVIQGLQNYTHPLTQEFLGFSDMVKIKLEQLKDVKLKGARFNLLSKNEDSNANGQAEYMNQLKNELIDLLHAEVDQYLRTSLLMLVDVRELKNYPTEKKPFYLPLNLGYAGTYFSGGFNDLDYGTSAFAGISVPLGNRSFTRFLGNASVSTGVFFSNMEDSNDTEISGPLIGRPVYIGLGYRMFRILRFNVGTVLTASDVNANIENITLYPFVGFSAEFNVWVGFNK</sequence>
<reference evidence="2 3" key="1">
    <citation type="submission" date="2016-11" db="EMBL/GenBank/DDBJ databases">
        <authorList>
            <person name="Jaros S."/>
            <person name="Januszkiewicz K."/>
            <person name="Wedrychowicz H."/>
        </authorList>
    </citation>
    <scope>NUCLEOTIDE SEQUENCE [LARGE SCALE GENOMIC DNA]</scope>
    <source>
        <strain evidence="2 3">CGMCC 1.6102</strain>
    </source>
</reference>
<dbReference type="Proteomes" id="UP000184513">
    <property type="component" value="Unassembled WGS sequence"/>
</dbReference>
<dbReference type="OrthoDB" id="833044at2"/>
<accession>A0A1M7LKS3</accession>
<dbReference type="AlphaFoldDB" id="A0A1M7LKS3"/>